<organism evidence="1">
    <name type="scientific">Cucumis melo</name>
    <name type="common">Muskmelon</name>
    <dbReference type="NCBI Taxonomy" id="3656"/>
    <lineage>
        <taxon>Eukaryota</taxon>
        <taxon>Viridiplantae</taxon>
        <taxon>Streptophyta</taxon>
        <taxon>Embryophyta</taxon>
        <taxon>Tracheophyta</taxon>
        <taxon>Spermatophyta</taxon>
        <taxon>Magnoliopsida</taxon>
        <taxon>eudicotyledons</taxon>
        <taxon>Gunneridae</taxon>
        <taxon>Pentapetalae</taxon>
        <taxon>rosids</taxon>
        <taxon>fabids</taxon>
        <taxon>Cucurbitales</taxon>
        <taxon>Cucurbitaceae</taxon>
        <taxon>Benincaseae</taxon>
        <taxon>Cucumis</taxon>
    </lineage>
</organism>
<dbReference type="EnsemblPlants" id="MELO3C030426.2.1">
    <property type="protein sequence ID" value="MELO3C030426.2.1"/>
    <property type="gene ID" value="MELO3C030426.2"/>
</dbReference>
<accession>A0A9I9E8Z8</accession>
<dbReference type="AlphaFoldDB" id="A0A9I9E8Z8"/>
<reference evidence="1" key="1">
    <citation type="submission" date="2023-03" db="UniProtKB">
        <authorList>
            <consortium name="EnsemblPlants"/>
        </authorList>
    </citation>
    <scope>IDENTIFICATION</scope>
</reference>
<evidence type="ECO:0000313" key="1">
    <source>
        <dbReference type="EnsemblPlants" id="MELO3C030426.2.1"/>
    </source>
</evidence>
<sequence>MLVPGTTIPEFFTQRNLREDGIDGKGHIQRKNLGTRSFMNHDQYPRSINGLLNFLPEGT</sequence>
<dbReference type="Gramene" id="MELO3C030426.2.1">
    <property type="protein sequence ID" value="MELO3C030426.2.1"/>
    <property type="gene ID" value="MELO3C030426.2"/>
</dbReference>
<name>A0A9I9E8Z8_CUCME</name>
<proteinExistence type="predicted"/>
<protein>
    <submittedName>
        <fullName evidence="1">Uncharacterized protein</fullName>
    </submittedName>
</protein>